<accession>X6P7L8</accession>
<sequence length="176" mass="20331">MKGLRLLLEEKHIGTLKLGRDAIKIIKTRKSAEEVYTGHVVDKPTPKNIFGLRSGWKKTDTLTKACIFDSRTCQCSYHCYQRQNVGGGGHEYYADKRHHDLSIRNVNDSTQTHFFADSFLQHQSDNPSSPTCAQVTVDEDDKPEDEFVMSIKNEIQVNEWKWKQRCYFCKVCALQE</sequence>
<dbReference type="EMBL" id="ASPP01002865">
    <property type="protein sequence ID" value="ETO34113.1"/>
    <property type="molecule type" value="Genomic_DNA"/>
</dbReference>
<dbReference type="AlphaFoldDB" id="X6P7L8"/>
<proteinExistence type="predicted"/>
<protein>
    <submittedName>
        <fullName evidence="1">Uncharacterized protein</fullName>
    </submittedName>
</protein>
<comment type="caution">
    <text evidence="1">The sequence shown here is derived from an EMBL/GenBank/DDBJ whole genome shotgun (WGS) entry which is preliminary data.</text>
</comment>
<evidence type="ECO:0000313" key="1">
    <source>
        <dbReference type="EMBL" id="ETO34113.1"/>
    </source>
</evidence>
<name>X6P7L8_RETFI</name>
<dbReference type="GO" id="GO:0005576">
    <property type="term" value="C:extracellular region"/>
    <property type="evidence" value="ECO:0007669"/>
    <property type="project" value="UniProtKB-SubCell"/>
</dbReference>
<gene>
    <name evidence="1" type="ORF">RFI_02980</name>
</gene>
<evidence type="ECO:0000313" key="2">
    <source>
        <dbReference type="Proteomes" id="UP000023152"/>
    </source>
</evidence>
<organism evidence="1 2">
    <name type="scientific">Reticulomyxa filosa</name>
    <dbReference type="NCBI Taxonomy" id="46433"/>
    <lineage>
        <taxon>Eukaryota</taxon>
        <taxon>Sar</taxon>
        <taxon>Rhizaria</taxon>
        <taxon>Retaria</taxon>
        <taxon>Foraminifera</taxon>
        <taxon>Monothalamids</taxon>
        <taxon>Reticulomyxidae</taxon>
        <taxon>Reticulomyxa</taxon>
    </lineage>
</organism>
<dbReference type="Proteomes" id="UP000023152">
    <property type="component" value="Unassembled WGS sequence"/>
</dbReference>
<reference evidence="1 2" key="1">
    <citation type="journal article" date="2013" name="Curr. Biol.">
        <title>The Genome of the Foraminiferan Reticulomyxa filosa.</title>
        <authorList>
            <person name="Glockner G."/>
            <person name="Hulsmann N."/>
            <person name="Schleicher M."/>
            <person name="Noegel A.A."/>
            <person name="Eichinger L."/>
            <person name="Gallinger C."/>
            <person name="Pawlowski J."/>
            <person name="Sierra R."/>
            <person name="Euteneuer U."/>
            <person name="Pillet L."/>
            <person name="Moustafa A."/>
            <person name="Platzer M."/>
            <person name="Groth M."/>
            <person name="Szafranski K."/>
            <person name="Schliwa M."/>
        </authorList>
    </citation>
    <scope>NUCLEOTIDE SEQUENCE [LARGE SCALE GENOMIC DNA]</scope>
</reference>
<keyword evidence="2" id="KW-1185">Reference proteome</keyword>